<gene>
    <name evidence="1" type="ordered locus">Cycma_2825</name>
</gene>
<dbReference type="Proteomes" id="UP000001635">
    <property type="component" value="Chromosome"/>
</dbReference>
<name>G0J1C4_CYCMS</name>
<organism evidence="1 2">
    <name type="scientific">Cyclobacterium marinum (strain ATCC 25205 / DSM 745 / LMG 13164 / NCIMB 1802)</name>
    <name type="common">Flectobacillus marinus</name>
    <dbReference type="NCBI Taxonomy" id="880070"/>
    <lineage>
        <taxon>Bacteria</taxon>
        <taxon>Pseudomonadati</taxon>
        <taxon>Bacteroidota</taxon>
        <taxon>Cytophagia</taxon>
        <taxon>Cytophagales</taxon>
        <taxon>Cyclobacteriaceae</taxon>
        <taxon>Cyclobacterium</taxon>
    </lineage>
</organism>
<evidence type="ECO:0000313" key="2">
    <source>
        <dbReference type="Proteomes" id="UP000001635"/>
    </source>
</evidence>
<reference evidence="2" key="1">
    <citation type="submission" date="2011-07" db="EMBL/GenBank/DDBJ databases">
        <title>The complete genome of Cyclobacterium marinum DSM 745.</title>
        <authorList>
            <person name="Lucas S."/>
            <person name="Han J."/>
            <person name="Lapidus A."/>
            <person name="Bruce D."/>
            <person name="Goodwin L."/>
            <person name="Pitluck S."/>
            <person name="Peters L."/>
            <person name="Kyrpides N."/>
            <person name="Mavromatis K."/>
            <person name="Ivanova N."/>
            <person name="Ovchinnikova G."/>
            <person name="Chertkov O."/>
            <person name="Detter J.C."/>
            <person name="Tapia R."/>
            <person name="Han C."/>
            <person name="Land M."/>
            <person name="Hauser L."/>
            <person name="Markowitz V."/>
            <person name="Cheng J.-F."/>
            <person name="Hugenholtz P."/>
            <person name="Woyke T."/>
            <person name="Wu D."/>
            <person name="Tindall B."/>
            <person name="Schuetze A."/>
            <person name="Brambilla E."/>
            <person name="Klenk H.-P."/>
            <person name="Eisen J.A."/>
        </authorList>
    </citation>
    <scope>NUCLEOTIDE SEQUENCE [LARGE SCALE GENOMIC DNA]</scope>
    <source>
        <strain evidence="2">ATCC 25205 / DSM 745 / LMG 13164 / NCIMB 1802</strain>
    </source>
</reference>
<accession>G0J1C4</accession>
<proteinExistence type="predicted"/>
<sequence length="63" mass="7506">MFIKVAFTVPTLNQSNSVDFKGKYWVECTHTADREQPLWEIKNFTNFVRLAMKVLIFMVDKMF</sequence>
<dbReference type="AlphaFoldDB" id="G0J1C4"/>
<dbReference type="KEGG" id="cmr:Cycma_2825"/>
<dbReference type="HOGENOM" id="CLU_2878381_0_0_10"/>
<dbReference type="EMBL" id="CP002955">
    <property type="protein sequence ID" value="AEL26563.1"/>
    <property type="molecule type" value="Genomic_DNA"/>
</dbReference>
<protein>
    <submittedName>
        <fullName evidence="1">Uncharacterized protein</fullName>
    </submittedName>
</protein>
<keyword evidence="2" id="KW-1185">Reference proteome</keyword>
<dbReference type="STRING" id="880070.Cycma_2825"/>
<evidence type="ECO:0000313" key="1">
    <source>
        <dbReference type="EMBL" id="AEL26563.1"/>
    </source>
</evidence>